<gene>
    <name evidence="1" type="ORF">J512_3859</name>
</gene>
<comment type="caution">
    <text evidence="1">The sequence shown here is derived from an EMBL/GenBank/DDBJ whole genome shotgun (WGS) entry which is preliminary data.</text>
</comment>
<dbReference type="EMBL" id="JEWH01000078">
    <property type="protein sequence ID" value="EXB03690.1"/>
    <property type="molecule type" value="Genomic_DNA"/>
</dbReference>
<dbReference type="PATRIC" id="fig|1310613.3.peg.3690"/>
<name>A0A009HKX5_ACIB9</name>
<evidence type="ECO:0000313" key="2">
    <source>
        <dbReference type="Proteomes" id="UP000020595"/>
    </source>
</evidence>
<proteinExistence type="predicted"/>
<dbReference type="AlphaFoldDB" id="A0A009HKX5"/>
<evidence type="ECO:0000313" key="1">
    <source>
        <dbReference type="EMBL" id="EXB03690.1"/>
    </source>
</evidence>
<organism evidence="1 2">
    <name type="scientific">Acinetobacter baumannii (strain 1295743)</name>
    <dbReference type="NCBI Taxonomy" id="1310613"/>
    <lineage>
        <taxon>Bacteria</taxon>
        <taxon>Pseudomonadati</taxon>
        <taxon>Pseudomonadota</taxon>
        <taxon>Gammaproteobacteria</taxon>
        <taxon>Moraxellales</taxon>
        <taxon>Moraxellaceae</taxon>
        <taxon>Acinetobacter</taxon>
        <taxon>Acinetobacter calcoaceticus/baumannii complex</taxon>
    </lineage>
</organism>
<protein>
    <submittedName>
        <fullName evidence="1">Uncharacterized protein</fullName>
    </submittedName>
</protein>
<accession>A0A009HKX5</accession>
<dbReference type="RefSeq" id="WP_000925127.1">
    <property type="nucleotide sequence ID" value="NZ_JEWH01000078.1"/>
</dbReference>
<reference evidence="1 2" key="1">
    <citation type="submission" date="2014-02" db="EMBL/GenBank/DDBJ databases">
        <title>Comparative genomics and transcriptomics to identify genetic mechanisms underlying the emergence of carbapenem resistant Acinetobacter baumannii (CRAb).</title>
        <authorList>
            <person name="Harris A.D."/>
            <person name="Johnson K.J."/>
            <person name="George J."/>
            <person name="Shefchek K."/>
            <person name="Daugherty S.C."/>
            <person name="Parankush S."/>
            <person name="Sadzewicz L."/>
            <person name="Tallon L."/>
            <person name="Sengamalay N."/>
            <person name="Hazen T.H."/>
            <person name="Rasko D.A."/>
        </authorList>
    </citation>
    <scope>NUCLEOTIDE SEQUENCE [LARGE SCALE GENOMIC DNA]</scope>
    <source>
        <strain evidence="1 2">1295743</strain>
    </source>
</reference>
<sequence length="206" mass="23718">MLLKSVPGVLPALKNSDLATTKLWTTHIERITNYQLNAVIAKFKFKNEESQIDKEIEYAVSQINDAIYNRQINSVKIARFKSKKDHSITVSNLIAGLLKLKEVERKAVLFSLESGLSLDEVTNLEVRQANVAARNSKLAREIIKNCPVSIKTNYLFWESNEEKEHEKLKNLEQAVFEAFGFDFKLLALKYENIIYDEWFEFLGQTS</sequence>
<dbReference type="Proteomes" id="UP000020595">
    <property type="component" value="Unassembled WGS sequence"/>
</dbReference>